<evidence type="ECO:0000259" key="2">
    <source>
        <dbReference type="SMART" id="SM00014"/>
    </source>
</evidence>
<name>A0ABS5I6X2_9GAMM</name>
<dbReference type="RefSeq" id="WP_153661466.1">
    <property type="nucleotide sequence ID" value="NZ_JAAIKR010000020.1"/>
</dbReference>
<keyword evidence="1" id="KW-0472">Membrane</keyword>
<feature type="transmembrane region" description="Helical" evidence="1">
    <location>
        <begin position="90"/>
        <end position="109"/>
    </location>
</feature>
<dbReference type="SMART" id="SM00014">
    <property type="entry name" value="acidPPc"/>
    <property type="match status" value="1"/>
</dbReference>
<proteinExistence type="predicted"/>
<dbReference type="Proteomes" id="UP000811844">
    <property type="component" value="Unassembled WGS sequence"/>
</dbReference>
<comment type="caution">
    <text evidence="3">The sequence shown here is derived from an EMBL/GenBank/DDBJ whole genome shotgun (WGS) entry which is preliminary data.</text>
</comment>
<reference evidence="3 4" key="1">
    <citation type="submission" date="2020-02" db="EMBL/GenBank/DDBJ databases">
        <title>Shewanella WXL01 sp. nov., a marine bacterium isolated from green algae in Luhuitou Fringing Reef (Northern South China Sea).</title>
        <authorList>
            <person name="Wang X."/>
        </authorList>
    </citation>
    <scope>NUCLEOTIDE SEQUENCE [LARGE SCALE GENOMIC DNA]</scope>
    <source>
        <strain evidence="3 4">MCCC 1A01895</strain>
    </source>
</reference>
<organism evidence="3 4">
    <name type="scientific">Shewanella intestini</name>
    <dbReference type="NCBI Taxonomy" id="2017544"/>
    <lineage>
        <taxon>Bacteria</taxon>
        <taxon>Pseudomonadati</taxon>
        <taxon>Pseudomonadota</taxon>
        <taxon>Gammaproteobacteria</taxon>
        <taxon>Alteromonadales</taxon>
        <taxon>Shewanellaceae</taxon>
        <taxon>Shewanella</taxon>
    </lineage>
</organism>
<keyword evidence="4" id="KW-1185">Reference proteome</keyword>
<evidence type="ECO:0000313" key="4">
    <source>
        <dbReference type="Proteomes" id="UP000811844"/>
    </source>
</evidence>
<feature type="transmembrane region" description="Helical" evidence="1">
    <location>
        <begin position="168"/>
        <end position="186"/>
    </location>
</feature>
<gene>
    <name evidence="3" type="ORF">G3R48_16015</name>
</gene>
<evidence type="ECO:0000256" key="1">
    <source>
        <dbReference type="SAM" id="Phobius"/>
    </source>
</evidence>
<protein>
    <submittedName>
        <fullName evidence="3">Phosphatase PAP2 family protein</fullName>
    </submittedName>
</protein>
<dbReference type="InterPro" id="IPR036938">
    <property type="entry name" value="PAP2/HPO_sf"/>
</dbReference>
<feature type="transmembrane region" description="Helical" evidence="1">
    <location>
        <begin position="60"/>
        <end position="78"/>
    </location>
</feature>
<accession>A0ABS5I6X2</accession>
<sequence>MNNWITPSAQPLAFHRRYVLGYLLASLLVILSVQYADTRIATFMHTYNSANLLFHTLSEIPLVLSIIAASLIVLGMLPKWRPTLHQVSRQLTWLFIIATTIRVSSKVIFGRTWPETWINHNLSWIDNGIEGFYPFNLEAGFHSFPSGHTLFAFALGGMFCHLMPRLRVFWLVLMFATACGQLGQNYHYLGDILAGATMGLLLAHCCTHISKV</sequence>
<dbReference type="SUPFAM" id="SSF48317">
    <property type="entry name" value="Acid phosphatase/Vanadium-dependent haloperoxidase"/>
    <property type="match status" value="1"/>
</dbReference>
<keyword evidence="1" id="KW-1133">Transmembrane helix</keyword>
<dbReference type="EMBL" id="JAAIKR010000020">
    <property type="protein sequence ID" value="MBR9729479.1"/>
    <property type="molecule type" value="Genomic_DNA"/>
</dbReference>
<dbReference type="Pfam" id="PF01569">
    <property type="entry name" value="PAP2"/>
    <property type="match status" value="1"/>
</dbReference>
<feature type="transmembrane region" description="Helical" evidence="1">
    <location>
        <begin position="141"/>
        <end position="161"/>
    </location>
</feature>
<dbReference type="Gene3D" id="1.20.144.10">
    <property type="entry name" value="Phosphatidic acid phosphatase type 2/haloperoxidase"/>
    <property type="match status" value="1"/>
</dbReference>
<dbReference type="InterPro" id="IPR000326">
    <property type="entry name" value="PAP2/HPO"/>
</dbReference>
<evidence type="ECO:0000313" key="3">
    <source>
        <dbReference type="EMBL" id="MBR9729479.1"/>
    </source>
</evidence>
<keyword evidence="1" id="KW-0812">Transmembrane</keyword>
<feature type="domain" description="Phosphatidic acid phosphatase type 2/haloperoxidase" evidence="2">
    <location>
        <begin position="88"/>
        <end position="207"/>
    </location>
</feature>